<protein>
    <recommendedName>
        <fullName evidence="3">Gag-pol polyprotein</fullName>
    </recommendedName>
</protein>
<name>A0AAV3R1I3_LITER</name>
<proteinExistence type="predicted"/>
<evidence type="ECO:0000313" key="1">
    <source>
        <dbReference type="EMBL" id="GAA0169710.1"/>
    </source>
</evidence>
<gene>
    <name evidence="1" type="ORF">LIER_24130</name>
</gene>
<dbReference type="EMBL" id="BAABME010006945">
    <property type="protein sequence ID" value="GAA0169710.1"/>
    <property type="molecule type" value="Genomic_DNA"/>
</dbReference>
<dbReference type="Proteomes" id="UP001454036">
    <property type="component" value="Unassembled WGS sequence"/>
</dbReference>
<comment type="caution">
    <text evidence="1">The sequence shown here is derived from an EMBL/GenBank/DDBJ whole genome shotgun (WGS) entry which is preliminary data.</text>
</comment>
<sequence length="119" mass="13634">MDGGMTMRRKDMVDYMKMPGLFVETCFLSKIKPKDVKAVLQDENWINVMQEELVQFERNEAKNVEDRKSTLGGCFFLENNLVSWFSRKQNSISLSMVEADYIAAGSGCTQVYARGVRCQ</sequence>
<dbReference type="AlphaFoldDB" id="A0AAV3R1I3"/>
<accession>A0AAV3R1I3</accession>
<evidence type="ECO:0000313" key="2">
    <source>
        <dbReference type="Proteomes" id="UP001454036"/>
    </source>
</evidence>
<evidence type="ECO:0008006" key="3">
    <source>
        <dbReference type="Google" id="ProtNLM"/>
    </source>
</evidence>
<organism evidence="1 2">
    <name type="scientific">Lithospermum erythrorhizon</name>
    <name type="common">Purple gromwell</name>
    <name type="synonym">Lithospermum officinale var. erythrorhizon</name>
    <dbReference type="NCBI Taxonomy" id="34254"/>
    <lineage>
        <taxon>Eukaryota</taxon>
        <taxon>Viridiplantae</taxon>
        <taxon>Streptophyta</taxon>
        <taxon>Embryophyta</taxon>
        <taxon>Tracheophyta</taxon>
        <taxon>Spermatophyta</taxon>
        <taxon>Magnoliopsida</taxon>
        <taxon>eudicotyledons</taxon>
        <taxon>Gunneridae</taxon>
        <taxon>Pentapetalae</taxon>
        <taxon>asterids</taxon>
        <taxon>lamiids</taxon>
        <taxon>Boraginales</taxon>
        <taxon>Boraginaceae</taxon>
        <taxon>Boraginoideae</taxon>
        <taxon>Lithospermeae</taxon>
        <taxon>Lithospermum</taxon>
    </lineage>
</organism>
<reference evidence="1 2" key="1">
    <citation type="submission" date="2024-01" db="EMBL/GenBank/DDBJ databases">
        <title>The complete chloroplast genome sequence of Lithospermum erythrorhizon: insights into the phylogenetic relationship among Boraginaceae species and the maternal lineages of purple gromwells.</title>
        <authorList>
            <person name="Okada T."/>
            <person name="Watanabe K."/>
        </authorList>
    </citation>
    <scope>NUCLEOTIDE SEQUENCE [LARGE SCALE GENOMIC DNA]</scope>
</reference>
<keyword evidence="2" id="KW-1185">Reference proteome</keyword>